<dbReference type="Proteomes" id="UP000019460">
    <property type="component" value="Unassembled WGS sequence"/>
</dbReference>
<sequence length="184" mass="19979">MTNEIWSEVLGDGLAVSLELPVGPSERPITAGDSAAHLLEAIALIEDAGPQRPKDEPQAPDLQRLEVKIDLLTDLVSSLLADRIPRGTPVTVSADGLVLSTCSLASDCDRIEIYPCHWLAQPVVLELGPILVRDGVCGASWRSPDPVLRDAIGRWVFRIHRREVARRRMQGGAVAGPDVSRRDL</sequence>
<dbReference type="Pfam" id="PF16823">
    <property type="entry name" value="tPilZ"/>
    <property type="match status" value="1"/>
</dbReference>
<feature type="domain" description="Cyclic di-GMP receptor atypical PilZ" evidence="1">
    <location>
        <begin position="39"/>
        <end position="168"/>
    </location>
</feature>
<evidence type="ECO:0000313" key="2">
    <source>
        <dbReference type="EMBL" id="EXJ16865.1"/>
    </source>
</evidence>
<comment type="caution">
    <text evidence="2">The sequence shown here is derived from an EMBL/GenBank/DDBJ whole genome shotgun (WGS) entry which is preliminary data.</text>
</comment>
<dbReference type="AlphaFoldDB" id="W9W2T2"/>
<keyword evidence="3" id="KW-1185">Reference proteome</keyword>
<accession>W9W2T2</accession>
<dbReference type="OrthoDB" id="9151696at2"/>
<dbReference type="EMBL" id="AONC01000004">
    <property type="protein sequence ID" value="EXJ16865.1"/>
    <property type="molecule type" value="Genomic_DNA"/>
</dbReference>
<evidence type="ECO:0000259" key="1">
    <source>
        <dbReference type="Pfam" id="PF16823"/>
    </source>
</evidence>
<dbReference type="InterPro" id="IPR031800">
    <property type="entry name" value="PilZ_atypical"/>
</dbReference>
<evidence type="ECO:0000313" key="3">
    <source>
        <dbReference type="Proteomes" id="UP000019460"/>
    </source>
</evidence>
<proteinExistence type="predicted"/>
<dbReference type="RefSeq" id="WP_043748688.1">
    <property type="nucleotide sequence ID" value="NZ_AONC01000004.1"/>
</dbReference>
<gene>
    <name evidence="2" type="ORF">D779_2476</name>
</gene>
<dbReference type="eggNOG" id="ENOG5033CX7">
    <property type="taxonomic scope" value="Bacteria"/>
</dbReference>
<reference evidence="2 3" key="1">
    <citation type="submission" date="2012-11" db="EMBL/GenBank/DDBJ databases">
        <title>Genome assembly of Thiorhodococcus sp. AK35.</title>
        <authorList>
            <person name="Nupur N."/>
            <person name="Khatri I."/>
            <person name="Subramanian S."/>
            <person name="Pinnaka A."/>
        </authorList>
    </citation>
    <scope>NUCLEOTIDE SEQUENCE [LARGE SCALE GENOMIC DNA]</scope>
    <source>
        <strain evidence="2 3">AK35</strain>
    </source>
</reference>
<organism evidence="2 3">
    <name type="scientific">Imhoffiella purpurea</name>
    <dbReference type="NCBI Taxonomy" id="1249627"/>
    <lineage>
        <taxon>Bacteria</taxon>
        <taxon>Pseudomonadati</taxon>
        <taxon>Pseudomonadota</taxon>
        <taxon>Gammaproteobacteria</taxon>
        <taxon>Chromatiales</taxon>
        <taxon>Chromatiaceae</taxon>
        <taxon>Imhoffiella</taxon>
    </lineage>
</organism>
<name>W9W2T2_9GAMM</name>
<protein>
    <recommendedName>
        <fullName evidence="1">Cyclic di-GMP receptor atypical PilZ domain-containing protein</fullName>
    </recommendedName>
</protein>